<dbReference type="Proteomes" id="UP000324222">
    <property type="component" value="Unassembled WGS sequence"/>
</dbReference>
<proteinExistence type="predicted"/>
<evidence type="ECO:0000313" key="2">
    <source>
        <dbReference type="EMBL" id="MPC73227.1"/>
    </source>
</evidence>
<evidence type="ECO:0000313" key="3">
    <source>
        <dbReference type="Proteomes" id="UP000324222"/>
    </source>
</evidence>
<organism evidence="2 3">
    <name type="scientific">Portunus trituberculatus</name>
    <name type="common">Swimming crab</name>
    <name type="synonym">Neptunus trituberculatus</name>
    <dbReference type="NCBI Taxonomy" id="210409"/>
    <lineage>
        <taxon>Eukaryota</taxon>
        <taxon>Metazoa</taxon>
        <taxon>Ecdysozoa</taxon>
        <taxon>Arthropoda</taxon>
        <taxon>Crustacea</taxon>
        <taxon>Multicrustacea</taxon>
        <taxon>Malacostraca</taxon>
        <taxon>Eumalacostraca</taxon>
        <taxon>Eucarida</taxon>
        <taxon>Decapoda</taxon>
        <taxon>Pleocyemata</taxon>
        <taxon>Brachyura</taxon>
        <taxon>Eubrachyura</taxon>
        <taxon>Portunoidea</taxon>
        <taxon>Portunidae</taxon>
        <taxon>Portuninae</taxon>
        <taxon>Portunus</taxon>
    </lineage>
</organism>
<reference evidence="2 3" key="1">
    <citation type="submission" date="2019-05" db="EMBL/GenBank/DDBJ databases">
        <title>Another draft genome of Portunus trituberculatus and its Hox gene families provides insights of decapod evolution.</title>
        <authorList>
            <person name="Jeong J.-H."/>
            <person name="Song I."/>
            <person name="Kim S."/>
            <person name="Choi T."/>
            <person name="Kim D."/>
            <person name="Ryu S."/>
            <person name="Kim W."/>
        </authorList>
    </citation>
    <scope>NUCLEOTIDE SEQUENCE [LARGE SCALE GENOMIC DNA]</scope>
    <source>
        <tissue evidence="2">Muscle</tissue>
    </source>
</reference>
<sequence length="74" mass="8156">MLLLGKKSLRKNSEVLRRINVTLYSRGRRHSTGLPATPPPPPPAHSTAARDDTHLTWPGSDGGLTSSNRHRNHL</sequence>
<dbReference type="EMBL" id="VSRR010036374">
    <property type="protein sequence ID" value="MPC73227.1"/>
    <property type="molecule type" value="Genomic_DNA"/>
</dbReference>
<gene>
    <name evidence="2" type="ORF">E2C01_067549</name>
</gene>
<accession>A0A5B7HVC6</accession>
<comment type="caution">
    <text evidence="2">The sequence shown here is derived from an EMBL/GenBank/DDBJ whole genome shotgun (WGS) entry which is preliminary data.</text>
</comment>
<name>A0A5B7HVC6_PORTR</name>
<keyword evidence="3" id="KW-1185">Reference proteome</keyword>
<protein>
    <submittedName>
        <fullName evidence="2">Uncharacterized protein</fullName>
    </submittedName>
</protein>
<evidence type="ECO:0000256" key="1">
    <source>
        <dbReference type="SAM" id="MobiDB-lite"/>
    </source>
</evidence>
<dbReference type="AlphaFoldDB" id="A0A5B7HVC6"/>
<feature type="region of interest" description="Disordered" evidence="1">
    <location>
        <begin position="23"/>
        <end position="74"/>
    </location>
</feature>